<dbReference type="GeneID" id="89453435"/>
<name>A3UBP1_CROAH</name>
<keyword evidence="1" id="KW-0732">Signal</keyword>
<dbReference type="EMBL" id="CP002046">
    <property type="protein sequence ID" value="EAP86042.1"/>
    <property type="molecule type" value="Genomic_DNA"/>
</dbReference>
<organism evidence="2 3">
    <name type="scientific">Croceibacter atlanticus (strain ATCC BAA-628 / JCM 21780 / CIP 108009 / IAM 15332 / KCTC 12090 / HTCC2559)</name>
    <dbReference type="NCBI Taxonomy" id="216432"/>
    <lineage>
        <taxon>Bacteria</taxon>
        <taxon>Pseudomonadati</taxon>
        <taxon>Bacteroidota</taxon>
        <taxon>Flavobacteriia</taxon>
        <taxon>Flavobacteriales</taxon>
        <taxon>Flavobacteriaceae</taxon>
        <taxon>Croceibacter</taxon>
    </lineage>
</organism>
<keyword evidence="3" id="KW-1185">Reference proteome</keyword>
<feature type="chain" id="PRO_5002660006" evidence="1">
    <location>
        <begin position="21"/>
        <end position="88"/>
    </location>
</feature>
<feature type="signal peptide" evidence="1">
    <location>
        <begin position="1"/>
        <end position="20"/>
    </location>
</feature>
<gene>
    <name evidence="2" type="ordered locus">CA2559_08416</name>
</gene>
<dbReference type="HOGENOM" id="CLU_2463880_0_0_10"/>
<sequence length="88" mass="10475">MKLKVLLLLSIVFFSLQLRTQNTNPNDTFYLDVYKQEIDKTRYSELKLTGMFKNISFNIEGDTHYKITDKYSFGKISRENTNYLINCF</sequence>
<reference evidence="2 3" key="1">
    <citation type="journal article" date="2010" name="J. Bacteriol.">
        <title>The complete genome sequence of Croceibacter atlanticus HTCC2559T.</title>
        <authorList>
            <person name="Oh H.M."/>
            <person name="Kang I."/>
            <person name="Ferriera S."/>
            <person name="Giovannoni S.J."/>
            <person name="Cho J.C."/>
        </authorList>
    </citation>
    <scope>NUCLEOTIDE SEQUENCE [LARGE SCALE GENOMIC DNA]</scope>
    <source>
        <strain evidence="3">ATCC BAA-628 / HTCC2559 / KCTC 12090</strain>
    </source>
</reference>
<dbReference type="KEGG" id="cat:CA2559_08416"/>
<evidence type="ECO:0000256" key="1">
    <source>
        <dbReference type="SAM" id="SignalP"/>
    </source>
</evidence>
<dbReference type="Proteomes" id="UP000002297">
    <property type="component" value="Chromosome"/>
</dbReference>
<protein>
    <submittedName>
        <fullName evidence="2">Uncharacterized protein</fullName>
    </submittedName>
</protein>
<proteinExistence type="predicted"/>
<dbReference type="RefSeq" id="WP_013187428.1">
    <property type="nucleotide sequence ID" value="NC_014230.1"/>
</dbReference>
<evidence type="ECO:0000313" key="3">
    <source>
        <dbReference type="Proteomes" id="UP000002297"/>
    </source>
</evidence>
<dbReference type="AlphaFoldDB" id="A3UBP1"/>
<dbReference type="STRING" id="216432.CA2559_08416"/>
<evidence type="ECO:0000313" key="2">
    <source>
        <dbReference type="EMBL" id="EAP86042.1"/>
    </source>
</evidence>
<accession>A3UBP1</accession>